<dbReference type="Gene3D" id="1.10.2020.10">
    <property type="entry name" value="uronate isomerase, domain 2, chain A"/>
    <property type="match status" value="1"/>
</dbReference>
<dbReference type="Proteomes" id="UP000601171">
    <property type="component" value="Unassembled WGS sequence"/>
</dbReference>
<comment type="pathway">
    <text evidence="2 7">Carbohydrate metabolism; pentose and glucuronate interconversion.</text>
</comment>
<dbReference type="GO" id="GO:0042840">
    <property type="term" value="P:D-glucuronate catabolic process"/>
    <property type="evidence" value="ECO:0007669"/>
    <property type="project" value="TreeGrafter"/>
</dbReference>
<dbReference type="SUPFAM" id="SSF51556">
    <property type="entry name" value="Metallo-dependent hydrolases"/>
    <property type="match status" value="1"/>
</dbReference>
<comment type="similarity">
    <text evidence="3 7">Belongs to the metallo-dependent hydrolases superfamily. Uronate isomerase family.</text>
</comment>
<dbReference type="Gene3D" id="3.20.20.140">
    <property type="entry name" value="Metal-dependent hydrolases"/>
    <property type="match status" value="1"/>
</dbReference>
<organism evidence="8 9">
    <name type="scientific">Paratissierella segnis</name>
    <dbReference type="NCBI Taxonomy" id="2763679"/>
    <lineage>
        <taxon>Bacteria</taxon>
        <taxon>Bacillati</taxon>
        <taxon>Bacillota</taxon>
        <taxon>Tissierellia</taxon>
        <taxon>Tissierellales</taxon>
        <taxon>Tissierellaceae</taxon>
        <taxon>Paratissierella</taxon>
    </lineage>
</organism>
<evidence type="ECO:0000256" key="1">
    <source>
        <dbReference type="ARBA" id="ARBA00001165"/>
    </source>
</evidence>
<evidence type="ECO:0000313" key="8">
    <source>
        <dbReference type="EMBL" id="MBC8587387.1"/>
    </source>
</evidence>
<evidence type="ECO:0000313" key="9">
    <source>
        <dbReference type="Proteomes" id="UP000601171"/>
    </source>
</evidence>
<keyword evidence="9" id="KW-1185">Reference proteome</keyword>
<comment type="caution">
    <text evidence="8">The sequence shown here is derived from an EMBL/GenBank/DDBJ whole genome shotgun (WGS) entry which is preliminary data.</text>
</comment>
<dbReference type="NCBIfam" id="NF002794">
    <property type="entry name" value="PRK02925.1"/>
    <property type="match status" value="1"/>
</dbReference>
<dbReference type="Pfam" id="PF02614">
    <property type="entry name" value="UxaC"/>
    <property type="match status" value="1"/>
</dbReference>
<dbReference type="HAMAP" id="MF_00675">
    <property type="entry name" value="UxaC"/>
    <property type="match status" value="1"/>
</dbReference>
<dbReference type="PANTHER" id="PTHR30068:SF4">
    <property type="entry name" value="URONATE ISOMERASE"/>
    <property type="match status" value="1"/>
</dbReference>
<comment type="catalytic activity">
    <reaction evidence="7">
        <text>aldehydo-D-galacturonate = keto-D-tagaturonate</text>
        <dbReference type="Rhea" id="RHEA:27702"/>
        <dbReference type="ChEBI" id="CHEBI:12952"/>
        <dbReference type="ChEBI" id="CHEBI:17886"/>
    </reaction>
</comment>
<dbReference type="EC" id="5.3.1.12" evidence="4 7"/>
<evidence type="ECO:0000256" key="2">
    <source>
        <dbReference type="ARBA" id="ARBA00004892"/>
    </source>
</evidence>
<evidence type="ECO:0000256" key="4">
    <source>
        <dbReference type="ARBA" id="ARBA00012546"/>
    </source>
</evidence>
<dbReference type="InterPro" id="IPR032466">
    <property type="entry name" value="Metal_Hydrolase"/>
</dbReference>
<dbReference type="InterPro" id="IPR003766">
    <property type="entry name" value="Uronate_isomerase"/>
</dbReference>
<gene>
    <name evidence="7 8" type="primary">uxaC</name>
    <name evidence="8" type="ORF">H8707_03935</name>
</gene>
<comment type="catalytic activity">
    <reaction evidence="1 7">
        <text>D-glucuronate = D-fructuronate</text>
        <dbReference type="Rhea" id="RHEA:13049"/>
        <dbReference type="ChEBI" id="CHEBI:58720"/>
        <dbReference type="ChEBI" id="CHEBI:59863"/>
        <dbReference type="EC" id="5.3.1.12"/>
    </reaction>
</comment>
<dbReference type="AlphaFoldDB" id="A0A926ETV4"/>
<protein>
    <recommendedName>
        <fullName evidence="5 7">Uronate isomerase</fullName>
        <ecNumber evidence="4 7">5.3.1.12</ecNumber>
    </recommendedName>
    <alternativeName>
        <fullName evidence="7">Glucuronate isomerase</fullName>
    </alternativeName>
    <alternativeName>
        <fullName evidence="7">Uronic isomerase</fullName>
    </alternativeName>
</protein>
<dbReference type="EMBL" id="JACRTG010000011">
    <property type="protein sequence ID" value="MBC8587387.1"/>
    <property type="molecule type" value="Genomic_DNA"/>
</dbReference>
<evidence type="ECO:0000256" key="5">
    <source>
        <dbReference type="ARBA" id="ARBA00020555"/>
    </source>
</evidence>
<evidence type="ECO:0000256" key="6">
    <source>
        <dbReference type="ARBA" id="ARBA00023235"/>
    </source>
</evidence>
<name>A0A926ETV4_9FIRM</name>
<proteinExistence type="inferred from homology"/>
<dbReference type="GO" id="GO:0019698">
    <property type="term" value="P:D-galacturonate catabolic process"/>
    <property type="evidence" value="ECO:0007669"/>
    <property type="project" value="TreeGrafter"/>
</dbReference>
<dbReference type="PANTHER" id="PTHR30068">
    <property type="entry name" value="URONATE ISOMERASE"/>
    <property type="match status" value="1"/>
</dbReference>
<keyword evidence="6 7" id="KW-0413">Isomerase</keyword>
<evidence type="ECO:0000256" key="3">
    <source>
        <dbReference type="ARBA" id="ARBA00008397"/>
    </source>
</evidence>
<evidence type="ECO:0000256" key="7">
    <source>
        <dbReference type="HAMAP-Rule" id="MF_00675"/>
    </source>
</evidence>
<reference evidence="8" key="1">
    <citation type="submission" date="2020-08" db="EMBL/GenBank/DDBJ databases">
        <title>Genome public.</title>
        <authorList>
            <person name="Liu C."/>
            <person name="Sun Q."/>
        </authorList>
    </citation>
    <scope>NUCLEOTIDE SEQUENCE</scope>
    <source>
        <strain evidence="8">BX21</strain>
    </source>
</reference>
<dbReference type="RefSeq" id="WP_262428847.1">
    <property type="nucleotide sequence ID" value="NZ_JACRTG010000011.1"/>
</dbReference>
<sequence>MKKFLDKNFLLHTDTAVELYYNYAKDMPIFDFHCHLSPEAIANDKSFKNITEIWLGGDHYKWRVMRSNGVDEEYITGNASDYDKFKAWAKTVPYCIGNPLYQWSHLELKRFFNIDLIINGDTADEIWERANALLKEKDFTAKGLIKRSNVRALCTTDDATDTLEFHKKIREDKEFGVRVFPALRPDKGINIENDTFVPWTKSLSDISGINIDSYDAFIKALDKRVEYFHKEGCRLSDHGIDRIFYEPSSDKEIEEIFLKAIEGMALTDKEIDKYKTKTLINLAKMYNKRGWVMQLHIGALRNTNSRMLDILGPDTGYDSINDGNIAESLAKLLNEMDKSKELPKTILYCLNPSDNYILGTIIGNFQGGGIPGKLQFGSGWWFNDQKNGMQEQMTALANLGLLRRFVGMVTDSRSFISYTRHEYFRRVLCDLVGSWAEDGEIPRDMELLGTMIKEICFYNARDYFGVEI</sequence>
<accession>A0A926ETV4</accession>
<dbReference type="GO" id="GO:0008880">
    <property type="term" value="F:glucuronate isomerase activity"/>
    <property type="evidence" value="ECO:0007669"/>
    <property type="project" value="UniProtKB-UniRule"/>
</dbReference>